<reference evidence="1" key="2">
    <citation type="submission" date="2020-09" db="EMBL/GenBank/DDBJ databases">
        <authorList>
            <person name="Sun Q."/>
            <person name="Ohkuma M."/>
        </authorList>
    </citation>
    <scope>NUCLEOTIDE SEQUENCE</scope>
    <source>
        <strain evidence="1">JCM 30078</strain>
    </source>
</reference>
<dbReference type="Proteomes" id="UP000635983">
    <property type="component" value="Unassembled WGS sequence"/>
</dbReference>
<dbReference type="RefSeq" id="WP_188984793.1">
    <property type="nucleotide sequence ID" value="NZ_BMPO01000008.1"/>
</dbReference>
<dbReference type="InterPro" id="IPR012663">
    <property type="entry name" value="CHP02450_Tryp"/>
</dbReference>
<organism evidence="1 2">
    <name type="scientific">Pseudomonas matsuisoli</name>
    <dbReference type="NCBI Taxonomy" id="1515666"/>
    <lineage>
        <taxon>Bacteria</taxon>
        <taxon>Pseudomonadati</taxon>
        <taxon>Pseudomonadota</taxon>
        <taxon>Gammaproteobacteria</taxon>
        <taxon>Pseudomonadales</taxon>
        <taxon>Pseudomonadaceae</taxon>
        <taxon>Pseudomonas</taxon>
    </lineage>
</organism>
<evidence type="ECO:0008006" key="3">
    <source>
        <dbReference type="Google" id="ProtNLM"/>
    </source>
</evidence>
<dbReference type="AlphaFoldDB" id="A0A917Q148"/>
<evidence type="ECO:0000313" key="1">
    <source>
        <dbReference type="EMBL" id="GGK05043.1"/>
    </source>
</evidence>
<name>A0A917Q148_9PSED</name>
<gene>
    <name evidence="1" type="ORF">GCM10009304_33980</name>
</gene>
<protein>
    <recommendedName>
        <fullName evidence="3">TIGR02450 family Trp-rich protein</fullName>
    </recommendedName>
</protein>
<dbReference type="EMBL" id="BMPO01000008">
    <property type="protein sequence ID" value="GGK05043.1"/>
    <property type="molecule type" value="Genomic_DNA"/>
</dbReference>
<evidence type="ECO:0000313" key="2">
    <source>
        <dbReference type="Proteomes" id="UP000635983"/>
    </source>
</evidence>
<reference evidence="1" key="1">
    <citation type="journal article" date="2014" name="Int. J. Syst. Evol. Microbiol.">
        <title>Complete genome sequence of Corynebacterium casei LMG S-19264T (=DSM 44701T), isolated from a smear-ripened cheese.</title>
        <authorList>
            <consortium name="US DOE Joint Genome Institute (JGI-PGF)"/>
            <person name="Walter F."/>
            <person name="Albersmeier A."/>
            <person name="Kalinowski J."/>
            <person name="Ruckert C."/>
        </authorList>
    </citation>
    <scope>NUCLEOTIDE SEQUENCE</scope>
    <source>
        <strain evidence="1">JCM 30078</strain>
    </source>
</reference>
<sequence>MNEKRAANQINPRKLLHSKWTAVAPERKEKHFLVIDVEFDEEGIVIECAIEAVMTKRIAAIDWHDLKDATRWRQGWT</sequence>
<accession>A0A917Q148</accession>
<dbReference type="NCBIfam" id="TIGR02450">
    <property type="entry name" value="TIGR02450 family Trp-rich protein"/>
    <property type="match status" value="1"/>
</dbReference>
<proteinExistence type="predicted"/>
<keyword evidence="2" id="KW-1185">Reference proteome</keyword>
<comment type="caution">
    <text evidence="1">The sequence shown here is derived from an EMBL/GenBank/DDBJ whole genome shotgun (WGS) entry which is preliminary data.</text>
</comment>
<dbReference type="Pfam" id="PF09493">
    <property type="entry name" value="DUF2389"/>
    <property type="match status" value="1"/>
</dbReference>